<gene>
    <name evidence="2" type="ORF">P8936_06460</name>
</gene>
<reference evidence="2" key="1">
    <citation type="submission" date="2023-03" db="EMBL/GenBank/DDBJ databases">
        <title>Edaphobacter sp.</title>
        <authorList>
            <person name="Huber K.J."/>
            <person name="Papendorf J."/>
            <person name="Pilke C."/>
            <person name="Bunk B."/>
            <person name="Sproeer C."/>
            <person name="Pester M."/>
        </authorList>
    </citation>
    <scope>NUCLEOTIDE SEQUENCE</scope>
    <source>
        <strain evidence="2">DSM 109920</strain>
    </source>
</reference>
<evidence type="ECO:0000313" key="2">
    <source>
        <dbReference type="EMBL" id="XBH14794.1"/>
    </source>
</evidence>
<dbReference type="RefSeq" id="WP_348270067.1">
    <property type="nucleotide sequence ID" value="NZ_CP121195.1"/>
</dbReference>
<name>A0AAU7DAE4_9BACT</name>
<dbReference type="EMBL" id="CP121195">
    <property type="protein sequence ID" value="XBH14794.1"/>
    <property type="molecule type" value="Genomic_DNA"/>
</dbReference>
<evidence type="ECO:0000256" key="1">
    <source>
        <dbReference type="SAM" id="MobiDB-lite"/>
    </source>
</evidence>
<feature type="region of interest" description="Disordered" evidence="1">
    <location>
        <begin position="31"/>
        <end position="53"/>
    </location>
</feature>
<protein>
    <submittedName>
        <fullName evidence="2">Uncharacterized protein</fullName>
    </submittedName>
</protein>
<sequence>MLTVTSSEGYPIHRLNPNHLLAVDNASMTSRSAMKDAETKPKKTQHVRSKAQPKVLYESGSGLEELRSHLIVHYAGTQGTRTQPRQSPFLKRALKANRGLGKEAWADDVERRLRNVVATIDPTPQILGYTIQRLKNCISIHTSTPNEQSKQEMAPLSTGQWPGWEKIIKAVPELGDSMVHFDAYSKWEWERIWDVEEELSRLRAEHGIFQ</sequence>
<feature type="compositionally biased region" description="Basic residues" evidence="1">
    <location>
        <begin position="42"/>
        <end position="51"/>
    </location>
</feature>
<dbReference type="AlphaFoldDB" id="A0AAU7DAE4"/>
<proteinExistence type="predicted"/>
<organism evidence="2">
    <name type="scientific">Edaphobacter paludis</name>
    <dbReference type="NCBI Taxonomy" id="3035702"/>
    <lineage>
        <taxon>Bacteria</taxon>
        <taxon>Pseudomonadati</taxon>
        <taxon>Acidobacteriota</taxon>
        <taxon>Terriglobia</taxon>
        <taxon>Terriglobales</taxon>
        <taxon>Acidobacteriaceae</taxon>
        <taxon>Edaphobacter</taxon>
    </lineage>
</organism>
<accession>A0AAU7DAE4</accession>